<dbReference type="OrthoDB" id="7391097at2"/>
<dbReference type="Proteomes" id="UP000442714">
    <property type="component" value="Unassembled WGS sequence"/>
</dbReference>
<reference evidence="2 3" key="1">
    <citation type="submission" date="2019-12" db="EMBL/GenBank/DDBJ databases">
        <title>Genomic-based taxomic classification of the family Erythrobacteraceae.</title>
        <authorList>
            <person name="Xu L."/>
        </authorList>
    </citation>
    <scope>NUCLEOTIDE SEQUENCE [LARGE SCALE GENOMIC DNA]</scope>
    <source>
        <strain evidence="2 3">KCTC 52763</strain>
    </source>
</reference>
<comment type="caution">
    <text evidence="2">The sequence shown here is derived from an EMBL/GenBank/DDBJ whole genome shotgun (WGS) entry which is preliminary data.</text>
</comment>
<feature type="domain" description="Beta-lactamase hydrolase-like protein phosphatase-like" evidence="1">
    <location>
        <begin position="17"/>
        <end position="112"/>
    </location>
</feature>
<evidence type="ECO:0000313" key="2">
    <source>
        <dbReference type="EMBL" id="MXO91104.1"/>
    </source>
</evidence>
<proteinExistence type="predicted"/>
<dbReference type="Gene3D" id="3.90.190.10">
    <property type="entry name" value="Protein tyrosine phosphatase superfamily"/>
    <property type="match status" value="1"/>
</dbReference>
<dbReference type="InterPro" id="IPR005939">
    <property type="entry name" value="BLH_phosphatase-like"/>
</dbReference>
<name>A0A844ZUF0_9SPHN</name>
<dbReference type="SUPFAM" id="SSF52799">
    <property type="entry name" value="(Phosphotyrosine protein) phosphatases II"/>
    <property type="match status" value="1"/>
</dbReference>
<sequence length="154" mass="16685">MSAGAGDPDDIRGWQRLSGSITTSGKLDPGDPARLAKLGVHHVINLALDDHEEALAGEAELLAAIGIRYTHIPIPFDAPSAEHYARFREAMAASTGPVHVHCIMNYRVSALFYLLHREGGMEESEARAIMAQQWDPLGSDHPAAKPWAKLLTAQ</sequence>
<dbReference type="InterPro" id="IPR029021">
    <property type="entry name" value="Prot-tyrosine_phosphatase-like"/>
</dbReference>
<evidence type="ECO:0000313" key="3">
    <source>
        <dbReference type="Proteomes" id="UP000442714"/>
    </source>
</evidence>
<dbReference type="AlphaFoldDB" id="A0A844ZUF0"/>
<dbReference type="GO" id="GO:0016787">
    <property type="term" value="F:hydrolase activity"/>
    <property type="evidence" value="ECO:0007669"/>
    <property type="project" value="InterPro"/>
</dbReference>
<evidence type="ECO:0000259" key="1">
    <source>
        <dbReference type="Pfam" id="PF04273"/>
    </source>
</evidence>
<dbReference type="CDD" id="cd14503">
    <property type="entry name" value="PTP-bact"/>
    <property type="match status" value="1"/>
</dbReference>
<keyword evidence="3" id="KW-1185">Reference proteome</keyword>
<accession>A0A844ZUF0</accession>
<organism evidence="2 3">
    <name type="scientific">Pontixanthobacter aquaemixtae</name>
    <dbReference type="NCBI Taxonomy" id="1958940"/>
    <lineage>
        <taxon>Bacteria</taxon>
        <taxon>Pseudomonadati</taxon>
        <taxon>Pseudomonadota</taxon>
        <taxon>Alphaproteobacteria</taxon>
        <taxon>Sphingomonadales</taxon>
        <taxon>Erythrobacteraceae</taxon>
        <taxon>Pontixanthobacter</taxon>
    </lineage>
</organism>
<dbReference type="EMBL" id="WTYX01000002">
    <property type="protein sequence ID" value="MXO91104.1"/>
    <property type="molecule type" value="Genomic_DNA"/>
</dbReference>
<dbReference type="Pfam" id="PF04273">
    <property type="entry name" value="BLH_phosphatase"/>
    <property type="match status" value="1"/>
</dbReference>
<dbReference type="RefSeq" id="WP_160604826.1">
    <property type="nucleotide sequence ID" value="NZ_WTYX01000002.1"/>
</dbReference>
<protein>
    <recommendedName>
        <fullName evidence="1">Beta-lactamase hydrolase-like protein phosphatase-like domain-containing protein</fullName>
    </recommendedName>
</protein>
<gene>
    <name evidence="2" type="ORF">GRI41_09745</name>
</gene>